<evidence type="ECO:0000256" key="3">
    <source>
        <dbReference type="PROSITE-ProRule" id="PRU00497"/>
    </source>
</evidence>
<dbReference type="Proteomes" id="UP001549921">
    <property type="component" value="Unassembled WGS sequence"/>
</dbReference>
<dbReference type="InterPro" id="IPR000618">
    <property type="entry name" value="Insect_cuticle"/>
</dbReference>
<keyword evidence="1 3" id="KW-0193">Cuticle</keyword>
<proteinExistence type="predicted"/>
<name>A0ABD0TA16_LOXSC</name>
<comment type="caution">
    <text evidence="5">The sequence shown here is derived from an EMBL/GenBank/DDBJ whole genome shotgun (WGS) entry which is preliminary data.</text>
</comment>
<organism evidence="5 6">
    <name type="scientific">Loxostege sticticalis</name>
    <name type="common">Beet webworm moth</name>
    <dbReference type="NCBI Taxonomy" id="481309"/>
    <lineage>
        <taxon>Eukaryota</taxon>
        <taxon>Metazoa</taxon>
        <taxon>Ecdysozoa</taxon>
        <taxon>Arthropoda</taxon>
        <taxon>Hexapoda</taxon>
        <taxon>Insecta</taxon>
        <taxon>Pterygota</taxon>
        <taxon>Neoptera</taxon>
        <taxon>Endopterygota</taxon>
        <taxon>Lepidoptera</taxon>
        <taxon>Glossata</taxon>
        <taxon>Ditrysia</taxon>
        <taxon>Pyraloidea</taxon>
        <taxon>Crambidae</taxon>
        <taxon>Pyraustinae</taxon>
        <taxon>Loxostege</taxon>
    </lineage>
</organism>
<dbReference type="PANTHER" id="PTHR12236">
    <property type="entry name" value="STRUCTURAL CONTITUENT OF CUTICLE"/>
    <property type="match status" value="1"/>
</dbReference>
<reference evidence="5 6" key="1">
    <citation type="submission" date="2024-06" db="EMBL/GenBank/DDBJ databases">
        <title>A chromosome-level genome assembly of beet webworm, Loxostege sticticalis.</title>
        <authorList>
            <person name="Zhang Y."/>
        </authorList>
    </citation>
    <scope>NUCLEOTIDE SEQUENCE [LARGE SCALE GENOMIC DNA]</scope>
    <source>
        <strain evidence="5">AQ028</strain>
        <tissue evidence="5">Male pupae</tissue>
    </source>
</reference>
<gene>
    <name evidence="5" type="ORF">ABMA28_015496</name>
</gene>
<feature type="region of interest" description="Disordered" evidence="4">
    <location>
        <begin position="139"/>
        <end position="184"/>
    </location>
</feature>
<keyword evidence="2" id="KW-0732">Signal</keyword>
<evidence type="ECO:0000256" key="2">
    <source>
        <dbReference type="ARBA" id="ARBA00022729"/>
    </source>
</evidence>
<dbReference type="AlphaFoldDB" id="A0ABD0TA16"/>
<evidence type="ECO:0000313" key="5">
    <source>
        <dbReference type="EMBL" id="KAL0840207.1"/>
    </source>
</evidence>
<dbReference type="Pfam" id="PF00379">
    <property type="entry name" value="Chitin_bind_4"/>
    <property type="match status" value="1"/>
</dbReference>
<sequence>MLIHQFYRGSQRRKIEMFSRVLILAVFVVASYCEEHYHKTHIQHEEPKEYRLSYEHLPLRLHQEAIKEVQYQVQPEAHGHAYASHSIVHQQGEHQGSHEVEKAAPVYEYGQSEEVGLQQQHHHKIQAVQYAAPYHHESQAYHAPASHQAHPVHSTHESLNHHESAHYHQPAYHHQPESHSHDEPVDYYAYPKYQYEYKVEDPHTGDNKFQHEFRDGDVVKGVYSLHEADGSVRTVEYTSDKHNGFNAVVKHTAPGQHVHIESHHRN</sequence>
<dbReference type="InterPro" id="IPR051217">
    <property type="entry name" value="Insect_Cuticle_Struc_Prot"/>
</dbReference>
<dbReference type="PANTHER" id="PTHR12236:SF95">
    <property type="entry name" value="CUTICULAR PROTEIN 76BD, ISOFORM C-RELATED"/>
    <property type="match status" value="1"/>
</dbReference>
<feature type="compositionally biased region" description="Basic and acidic residues" evidence="4">
    <location>
        <begin position="174"/>
        <end position="184"/>
    </location>
</feature>
<protein>
    <submittedName>
        <fullName evidence="5">Uncharacterized protein</fullName>
    </submittedName>
</protein>
<dbReference type="PRINTS" id="PR00947">
    <property type="entry name" value="CUTICLE"/>
</dbReference>
<dbReference type="EMBL" id="JBEDNZ010000007">
    <property type="protein sequence ID" value="KAL0840207.1"/>
    <property type="molecule type" value="Genomic_DNA"/>
</dbReference>
<evidence type="ECO:0000256" key="4">
    <source>
        <dbReference type="SAM" id="MobiDB-lite"/>
    </source>
</evidence>
<dbReference type="GO" id="GO:0042302">
    <property type="term" value="F:structural constituent of cuticle"/>
    <property type="evidence" value="ECO:0007669"/>
    <property type="project" value="UniProtKB-UniRule"/>
</dbReference>
<dbReference type="PROSITE" id="PS51155">
    <property type="entry name" value="CHIT_BIND_RR_2"/>
    <property type="match status" value="1"/>
</dbReference>
<evidence type="ECO:0000313" key="6">
    <source>
        <dbReference type="Proteomes" id="UP001549921"/>
    </source>
</evidence>
<feature type="compositionally biased region" description="Basic and acidic residues" evidence="4">
    <location>
        <begin position="154"/>
        <end position="166"/>
    </location>
</feature>
<evidence type="ECO:0000256" key="1">
    <source>
        <dbReference type="ARBA" id="ARBA00022460"/>
    </source>
</evidence>
<accession>A0ABD0TA16</accession>